<keyword evidence="3 6" id="KW-0812">Transmembrane</keyword>
<evidence type="ECO:0000256" key="3">
    <source>
        <dbReference type="ARBA" id="ARBA00022692"/>
    </source>
</evidence>
<dbReference type="AlphaFoldDB" id="A0A1V3G6F3"/>
<gene>
    <name evidence="7" type="ORF">UN64_15535</name>
</gene>
<proteinExistence type="inferred from homology"/>
<sequence>MPLHGGYGGGYGHGYGYGCGFLIIVVLFILLIIIGATAFHGKDDCDKDESSSSH</sequence>
<dbReference type="EMBL" id="MQMF01000003">
    <property type="protein sequence ID" value="OOE10894.1"/>
    <property type="molecule type" value="Genomic_DNA"/>
</dbReference>
<dbReference type="NCBIfam" id="TIGR01732">
    <property type="entry name" value="tiny_TM_bacill"/>
    <property type="match status" value="1"/>
</dbReference>
<comment type="subcellular location">
    <subcellularLocation>
        <location evidence="1">Membrane</location>
    </subcellularLocation>
</comment>
<evidence type="ECO:0000256" key="5">
    <source>
        <dbReference type="ARBA" id="ARBA00023136"/>
    </source>
</evidence>
<reference evidence="7 8" key="1">
    <citation type="submission" date="2016-11" db="EMBL/GenBank/DDBJ databases">
        <authorList>
            <person name="Jaros S."/>
            <person name="Januszkiewicz K."/>
            <person name="Wedrychowicz H."/>
        </authorList>
    </citation>
    <scope>NUCLEOTIDE SEQUENCE [LARGE SCALE GENOMIC DNA]</scope>
    <source>
        <strain evidence="7 8">Con a/3</strain>
    </source>
</reference>
<evidence type="ECO:0000313" key="7">
    <source>
        <dbReference type="EMBL" id="OOE10894.1"/>
    </source>
</evidence>
<evidence type="ECO:0000256" key="4">
    <source>
        <dbReference type="ARBA" id="ARBA00022989"/>
    </source>
</evidence>
<keyword evidence="5 6" id="KW-0472">Membrane</keyword>
<feature type="transmembrane region" description="Helical" evidence="6">
    <location>
        <begin position="15"/>
        <end position="39"/>
    </location>
</feature>
<evidence type="ECO:0008006" key="9">
    <source>
        <dbReference type="Google" id="ProtNLM"/>
    </source>
</evidence>
<dbReference type="Pfam" id="PF09680">
    <property type="entry name" value="YjcZ_2"/>
    <property type="match status" value="1"/>
</dbReference>
<comment type="caution">
    <text evidence="7">The sequence shown here is derived from an EMBL/GenBank/DDBJ whole genome shotgun (WGS) entry which is preliminary data.</text>
</comment>
<accession>A0A1V3G6F3</accession>
<evidence type="ECO:0000256" key="2">
    <source>
        <dbReference type="ARBA" id="ARBA00010221"/>
    </source>
</evidence>
<dbReference type="Proteomes" id="UP000188597">
    <property type="component" value="Unassembled WGS sequence"/>
</dbReference>
<name>A0A1V3G6F3_9BACL</name>
<dbReference type="GO" id="GO:0016020">
    <property type="term" value="C:membrane"/>
    <property type="evidence" value="ECO:0007669"/>
    <property type="project" value="UniProtKB-SubCell"/>
</dbReference>
<keyword evidence="4 6" id="KW-1133">Transmembrane helix</keyword>
<dbReference type="RefSeq" id="WP_077364659.1">
    <property type="nucleotide sequence ID" value="NZ_MQMF01000003.1"/>
</dbReference>
<comment type="similarity">
    <text evidence="2">Belongs to the SscA family.</text>
</comment>
<organism evidence="7 8">
    <name type="scientific">Fictibacillus arsenicus</name>
    <dbReference type="NCBI Taxonomy" id="255247"/>
    <lineage>
        <taxon>Bacteria</taxon>
        <taxon>Bacillati</taxon>
        <taxon>Bacillota</taxon>
        <taxon>Bacilli</taxon>
        <taxon>Bacillales</taxon>
        <taxon>Fictibacillaceae</taxon>
        <taxon>Fictibacillus</taxon>
    </lineage>
</organism>
<evidence type="ECO:0000313" key="8">
    <source>
        <dbReference type="Proteomes" id="UP000188597"/>
    </source>
</evidence>
<evidence type="ECO:0000256" key="1">
    <source>
        <dbReference type="ARBA" id="ARBA00004370"/>
    </source>
</evidence>
<protein>
    <recommendedName>
        <fullName evidence="9">Sporulation protein YjcZ</fullName>
    </recommendedName>
</protein>
<dbReference type="InterPro" id="IPR010070">
    <property type="entry name" value="YjcZ-like"/>
</dbReference>
<evidence type="ECO:0000256" key="6">
    <source>
        <dbReference type="SAM" id="Phobius"/>
    </source>
</evidence>